<name>A0ABV9CRS0_9ACTN</name>
<comment type="caution">
    <text evidence="1">The sequence shown here is derived from an EMBL/GenBank/DDBJ whole genome shotgun (WGS) entry which is preliminary data.</text>
</comment>
<gene>
    <name evidence="1" type="ORF">ACFO60_33820</name>
</gene>
<dbReference type="EMBL" id="JBHSFP010000035">
    <property type="protein sequence ID" value="MFC4535769.1"/>
    <property type="molecule type" value="Genomic_DNA"/>
</dbReference>
<keyword evidence="2" id="KW-1185">Reference proteome</keyword>
<protein>
    <recommendedName>
        <fullName evidence="3">SMI1/KNR4 family protein</fullName>
    </recommendedName>
</protein>
<reference evidence="2" key="1">
    <citation type="journal article" date="2019" name="Int. J. Syst. Evol. Microbiol.">
        <title>The Global Catalogue of Microorganisms (GCM) 10K type strain sequencing project: providing services to taxonomists for standard genome sequencing and annotation.</title>
        <authorList>
            <consortium name="The Broad Institute Genomics Platform"/>
            <consortium name="The Broad Institute Genome Sequencing Center for Infectious Disease"/>
            <person name="Wu L."/>
            <person name="Ma J."/>
        </authorList>
    </citation>
    <scope>NUCLEOTIDE SEQUENCE [LARGE SCALE GENOMIC DNA]</scope>
    <source>
        <strain evidence="2">CGMCC 4.7132</strain>
    </source>
</reference>
<dbReference type="RefSeq" id="WP_380848975.1">
    <property type="nucleotide sequence ID" value="NZ_JBHSFP010000035.1"/>
</dbReference>
<evidence type="ECO:0000313" key="2">
    <source>
        <dbReference type="Proteomes" id="UP001596004"/>
    </source>
</evidence>
<sequence length="229" mass="25194">MTRAGLAEIAETVAGLALTFVEPGSAEVTRFPESWRPIARSSDPAHRHRSALALWSREFLDLVPRFAGALETRFFDVRAGVTGDRPVLVYVAEAEDGGYVSWIGYDPRDFGEPPPFWESFPGPLRVFLREVHAGFVSGRQAAFGPARPVSMDTLANLADYPDGVPGWEDAEMSTTRLVQIATDGGHLYYCLSPDLSPGEIALIYEGDIDRQDFSAQLDELMMSRLEDPG</sequence>
<evidence type="ECO:0008006" key="3">
    <source>
        <dbReference type="Google" id="ProtNLM"/>
    </source>
</evidence>
<evidence type="ECO:0000313" key="1">
    <source>
        <dbReference type="EMBL" id="MFC4535769.1"/>
    </source>
</evidence>
<accession>A0ABV9CRS0</accession>
<organism evidence="1 2">
    <name type="scientific">Sphaerisporangium dianthi</name>
    <dbReference type="NCBI Taxonomy" id="1436120"/>
    <lineage>
        <taxon>Bacteria</taxon>
        <taxon>Bacillati</taxon>
        <taxon>Actinomycetota</taxon>
        <taxon>Actinomycetes</taxon>
        <taxon>Streptosporangiales</taxon>
        <taxon>Streptosporangiaceae</taxon>
        <taxon>Sphaerisporangium</taxon>
    </lineage>
</organism>
<proteinExistence type="predicted"/>
<dbReference type="Proteomes" id="UP001596004">
    <property type="component" value="Unassembled WGS sequence"/>
</dbReference>